<reference evidence="12" key="1">
    <citation type="submission" date="2022-11" db="UniProtKB">
        <authorList>
            <consortium name="WormBaseParasite"/>
        </authorList>
    </citation>
    <scope>IDENTIFICATION</scope>
</reference>
<evidence type="ECO:0000256" key="8">
    <source>
        <dbReference type="ARBA" id="ARBA00023295"/>
    </source>
</evidence>
<protein>
    <recommendedName>
        <fullName evidence="2">DNA-(apurinic or apyrimidinic site) lyase</fullName>
        <ecNumber evidence="2">4.2.99.18</ecNumber>
    </recommendedName>
</protein>
<dbReference type="PANTHER" id="PTHR10242">
    <property type="entry name" value="8-OXOGUANINE DNA GLYCOSYLASE"/>
    <property type="match status" value="1"/>
</dbReference>
<evidence type="ECO:0000256" key="6">
    <source>
        <dbReference type="ARBA" id="ARBA00023239"/>
    </source>
</evidence>
<dbReference type="GO" id="GO:0005634">
    <property type="term" value="C:nucleus"/>
    <property type="evidence" value="ECO:0007669"/>
    <property type="project" value="TreeGrafter"/>
</dbReference>
<evidence type="ECO:0000256" key="4">
    <source>
        <dbReference type="ARBA" id="ARBA00022801"/>
    </source>
</evidence>
<dbReference type="GO" id="GO:0034039">
    <property type="term" value="F:8-oxo-7,8-dihydroguanine DNA N-glycosylase activity"/>
    <property type="evidence" value="ECO:0007669"/>
    <property type="project" value="TreeGrafter"/>
</dbReference>
<dbReference type="Gene3D" id="1.10.340.30">
    <property type="entry name" value="Hypothetical protein, domain 2"/>
    <property type="match status" value="1"/>
</dbReference>
<dbReference type="Gene3D" id="1.10.1670.10">
    <property type="entry name" value="Helix-hairpin-Helix base-excision DNA repair enzymes (C-terminal)"/>
    <property type="match status" value="1"/>
</dbReference>
<dbReference type="InterPro" id="IPR011257">
    <property type="entry name" value="DNA_glycosylase"/>
</dbReference>
<dbReference type="GO" id="GO:0140078">
    <property type="term" value="F:class I DNA-(apurinic or apyrimidinic site) endonuclease activity"/>
    <property type="evidence" value="ECO:0007669"/>
    <property type="project" value="UniProtKB-EC"/>
</dbReference>
<evidence type="ECO:0000256" key="9">
    <source>
        <dbReference type="ARBA" id="ARBA00044632"/>
    </source>
</evidence>
<evidence type="ECO:0000259" key="10">
    <source>
        <dbReference type="SMART" id="SM00478"/>
    </source>
</evidence>
<evidence type="ECO:0000256" key="2">
    <source>
        <dbReference type="ARBA" id="ARBA00012720"/>
    </source>
</evidence>
<dbReference type="InterPro" id="IPR023170">
    <property type="entry name" value="HhH_base_excis_C"/>
</dbReference>
<proteinExistence type="inferred from homology"/>
<keyword evidence="11" id="KW-1185">Reference proteome</keyword>
<feature type="domain" description="HhH-GPD" evidence="10">
    <location>
        <begin position="129"/>
        <end position="298"/>
    </location>
</feature>
<dbReference type="WBParaSite" id="sdigi.contig285.g7057.t1">
    <property type="protein sequence ID" value="sdigi.contig285.g7057.t1"/>
    <property type="gene ID" value="sdigi.contig285.g7057"/>
</dbReference>
<keyword evidence="4" id="KW-0378">Hydrolase</keyword>
<comment type="similarity">
    <text evidence="1">Belongs to the type-1 OGG1 family.</text>
</comment>
<organism evidence="11 12">
    <name type="scientific">Setaria digitata</name>
    <dbReference type="NCBI Taxonomy" id="48799"/>
    <lineage>
        <taxon>Eukaryota</taxon>
        <taxon>Metazoa</taxon>
        <taxon>Ecdysozoa</taxon>
        <taxon>Nematoda</taxon>
        <taxon>Chromadorea</taxon>
        <taxon>Rhabditida</taxon>
        <taxon>Spirurina</taxon>
        <taxon>Spiruromorpha</taxon>
        <taxon>Filarioidea</taxon>
        <taxon>Setariidae</taxon>
        <taxon>Setaria</taxon>
    </lineage>
</organism>
<keyword evidence="7" id="KW-0511">Multifunctional enzyme</keyword>
<comment type="catalytic activity">
    <reaction evidence="9">
        <text>2'-deoxyribonucleotide-(2'-deoxyribose 5'-phosphate)-2'-deoxyribonucleotide-DNA = a 3'-end 2'-deoxyribonucleotide-(2,3-dehydro-2,3-deoxyribose 5'-phosphate)-DNA + a 5'-end 5'-phospho-2'-deoxyribonucleoside-DNA + H(+)</text>
        <dbReference type="Rhea" id="RHEA:66592"/>
        <dbReference type="Rhea" id="RHEA-COMP:13180"/>
        <dbReference type="Rhea" id="RHEA-COMP:16897"/>
        <dbReference type="Rhea" id="RHEA-COMP:17067"/>
        <dbReference type="ChEBI" id="CHEBI:15378"/>
        <dbReference type="ChEBI" id="CHEBI:136412"/>
        <dbReference type="ChEBI" id="CHEBI:157695"/>
        <dbReference type="ChEBI" id="CHEBI:167181"/>
        <dbReference type="EC" id="4.2.99.18"/>
    </reaction>
</comment>
<evidence type="ECO:0000256" key="7">
    <source>
        <dbReference type="ARBA" id="ARBA00023268"/>
    </source>
</evidence>
<dbReference type="Pfam" id="PF07934">
    <property type="entry name" value="OGG_N"/>
    <property type="match status" value="1"/>
</dbReference>
<dbReference type="SUPFAM" id="SSF48150">
    <property type="entry name" value="DNA-glycosylase"/>
    <property type="match status" value="1"/>
</dbReference>
<dbReference type="SUPFAM" id="SSF55945">
    <property type="entry name" value="TATA-box binding protein-like"/>
    <property type="match status" value="1"/>
</dbReference>
<keyword evidence="3" id="KW-0227">DNA damage</keyword>
<evidence type="ECO:0000313" key="11">
    <source>
        <dbReference type="Proteomes" id="UP000887581"/>
    </source>
</evidence>
<dbReference type="Gene3D" id="3.30.310.40">
    <property type="match status" value="1"/>
</dbReference>
<accession>A0A915PVF4</accession>
<dbReference type="GO" id="GO:0003684">
    <property type="term" value="F:damaged DNA binding"/>
    <property type="evidence" value="ECO:0007669"/>
    <property type="project" value="InterPro"/>
</dbReference>
<evidence type="ECO:0000256" key="1">
    <source>
        <dbReference type="ARBA" id="ARBA00010679"/>
    </source>
</evidence>
<dbReference type="EC" id="4.2.99.18" evidence="2"/>
<name>A0A915PVF4_9BILA</name>
<keyword evidence="5" id="KW-0234">DNA repair</keyword>
<dbReference type="GO" id="GO:0006285">
    <property type="term" value="P:base-excision repair, AP site formation"/>
    <property type="evidence" value="ECO:0007669"/>
    <property type="project" value="TreeGrafter"/>
</dbReference>
<keyword evidence="8" id="KW-0326">Glycosidase</keyword>
<dbReference type="AlphaFoldDB" id="A0A915PVF4"/>
<sequence>MPRLKCSKEELNLGAVLLSGQSFRWQKLLTNTNENISPLSNEVFVGVAKHRVWKIWRENDDWLGYDVLAKFPKARGSDFDLDIELVPLYKFWAEKDKHFADLLENHRVKLEGIRILRQDPLETVFAFICSANNHIRRITNMVQTLCELYGESINVAFPDGIKIFYDFADPKRMADDPVLETVLRSHGFGYRAPNIAFASKTLKNDGEQFLKNLSKSTYEYAAEELQKMRGIGAKANCICLMGLNMHSVVPIDTHTIQITTENYLKTVPWGKFLQAKHRQQIVAVWQEKFGPYAGWAQAVLFTAHLRQTNIRQPVEKRLRKIKKQ</sequence>
<dbReference type="Proteomes" id="UP000887581">
    <property type="component" value="Unplaced"/>
</dbReference>
<dbReference type="InterPro" id="IPR003265">
    <property type="entry name" value="HhH-GPD_domain"/>
</dbReference>
<dbReference type="PANTHER" id="PTHR10242:SF2">
    <property type="entry name" value="N-GLYCOSYLASE_DNA LYASE"/>
    <property type="match status" value="1"/>
</dbReference>
<evidence type="ECO:0000256" key="5">
    <source>
        <dbReference type="ARBA" id="ARBA00023204"/>
    </source>
</evidence>
<dbReference type="GO" id="GO:0006289">
    <property type="term" value="P:nucleotide-excision repair"/>
    <property type="evidence" value="ECO:0007669"/>
    <property type="project" value="InterPro"/>
</dbReference>
<evidence type="ECO:0000313" key="12">
    <source>
        <dbReference type="WBParaSite" id="sdigi.contig285.g7057.t1"/>
    </source>
</evidence>
<evidence type="ECO:0000256" key="3">
    <source>
        <dbReference type="ARBA" id="ARBA00022763"/>
    </source>
</evidence>
<dbReference type="InterPro" id="IPR012904">
    <property type="entry name" value="OGG_N"/>
</dbReference>
<dbReference type="SMART" id="SM00478">
    <property type="entry name" value="ENDO3c"/>
    <property type="match status" value="1"/>
</dbReference>
<dbReference type="InterPro" id="IPR052054">
    <property type="entry name" value="Oxidative_DNA_repair_enzyme"/>
</dbReference>
<keyword evidence="6" id="KW-0456">Lyase</keyword>